<dbReference type="AlphaFoldDB" id="A0A1H4NQA3"/>
<keyword evidence="13" id="KW-1185">Reference proteome</keyword>
<dbReference type="Gene3D" id="1.10.1200.120">
    <property type="entry name" value="Large-conductance mechanosensitive channel, MscL, domain 1"/>
    <property type="match status" value="1"/>
</dbReference>
<comment type="subunit">
    <text evidence="10">Homopentamer.</text>
</comment>
<dbReference type="HAMAP" id="MF_00115">
    <property type="entry name" value="MscL"/>
    <property type="match status" value="1"/>
</dbReference>
<comment type="similarity">
    <text evidence="2 10">Belongs to the MscL family.</text>
</comment>
<dbReference type="InterPro" id="IPR001185">
    <property type="entry name" value="MS_channel"/>
</dbReference>
<evidence type="ECO:0000256" key="3">
    <source>
        <dbReference type="ARBA" id="ARBA00022448"/>
    </source>
</evidence>
<evidence type="ECO:0000256" key="10">
    <source>
        <dbReference type="HAMAP-Rule" id="MF_00115"/>
    </source>
</evidence>
<feature type="transmembrane region" description="Helical" evidence="10">
    <location>
        <begin position="12"/>
        <end position="34"/>
    </location>
</feature>
<evidence type="ECO:0000313" key="12">
    <source>
        <dbReference type="EMBL" id="SEB97421.1"/>
    </source>
</evidence>
<dbReference type="Pfam" id="PF01741">
    <property type="entry name" value="MscL"/>
    <property type="match status" value="1"/>
</dbReference>
<keyword evidence="3 10" id="KW-0813">Transport</keyword>
<keyword evidence="5 10" id="KW-0812">Transmembrane</keyword>
<evidence type="ECO:0000256" key="7">
    <source>
        <dbReference type="ARBA" id="ARBA00023065"/>
    </source>
</evidence>
<evidence type="ECO:0000313" key="13">
    <source>
        <dbReference type="Proteomes" id="UP000182241"/>
    </source>
</evidence>
<comment type="function">
    <text evidence="10">Channel that opens in response to stretch forces in the membrane lipid bilayer. May participate in the regulation of osmotic pressure changes within the cell.</text>
</comment>
<keyword evidence="7 10" id="KW-0406">Ion transport</keyword>
<dbReference type="RefSeq" id="WP_068740973.1">
    <property type="nucleotide sequence ID" value="NZ_FNSA01000003.1"/>
</dbReference>
<accession>A0A1H4NQA3</accession>
<dbReference type="NCBIfam" id="TIGR00220">
    <property type="entry name" value="mscL"/>
    <property type="match status" value="1"/>
</dbReference>
<keyword evidence="4 10" id="KW-1003">Cell membrane</keyword>
<dbReference type="Proteomes" id="UP000182241">
    <property type="component" value="Unassembled WGS sequence"/>
</dbReference>
<sequence>MLKGFKDFLLKGNVLDLAVAVVVGAAFTAIVTAFTEHIVQPLIASIGGDQNVQGLAWALRKTADGKPVEGTVIDLGAVITAGINFVLVAAVVYFVLILPYETLKKRASGPATEDEVDVLVEIRDLLAAQAAQPQGGAHSVTELPPTGQFPSQKPQV</sequence>
<comment type="subcellular location">
    <subcellularLocation>
        <location evidence="1 10">Cell membrane</location>
        <topology evidence="1 10">Multi-pass membrane protein</topology>
    </subcellularLocation>
</comment>
<dbReference type="GO" id="GO:0005886">
    <property type="term" value="C:plasma membrane"/>
    <property type="evidence" value="ECO:0007669"/>
    <property type="project" value="UniProtKB-SubCell"/>
</dbReference>
<protein>
    <recommendedName>
        <fullName evidence="10">Large-conductance mechanosensitive channel</fullName>
    </recommendedName>
</protein>
<evidence type="ECO:0000256" key="1">
    <source>
        <dbReference type="ARBA" id="ARBA00004651"/>
    </source>
</evidence>
<dbReference type="PANTHER" id="PTHR30266:SF2">
    <property type="entry name" value="LARGE-CONDUCTANCE MECHANOSENSITIVE CHANNEL"/>
    <property type="match status" value="1"/>
</dbReference>
<evidence type="ECO:0000256" key="5">
    <source>
        <dbReference type="ARBA" id="ARBA00022692"/>
    </source>
</evidence>
<dbReference type="SUPFAM" id="SSF81330">
    <property type="entry name" value="Gated mechanosensitive channel"/>
    <property type="match status" value="1"/>
</dbReference>
<dbReference type="EMBL" id="FNSA01000003">
    <property type="protein sequence ID" value="SEB97421.1"/>
    <property type="molecule type" value="Genomic_DNA"/>
</dbReference>
<evidence type="ECO:0000256" key="6">
    <source>
        <dbReference type="ARBA" id="ARBA00022989"/>
    </source>
</evidence>
<organism evidence="12 13">
    <name type="scientific">Tsukamurella tyrosinosolvens</name>
    <dbReference type="NCBI Taxonomy" id="57704"/>
    <lineage>
        <taxon>Bacteria</taxon>
        <taxon>Bacillati</taxon>
        <taxon>Actinomycetota</taxon>
        <taxon>Actinomycetes</taxon>
        <taxon>Mycobacteriales</taxon>
        <taxon>Tsukamurellaceae</taxon>
        <taxon>Tsukamurella</taxon>
    </lineage>
</organism>
<feature type="region of interest" description="Disordered" evidence="11">
    <location>
        <begin position="131"/>
        <end position="156"/>
    </location>
</feature>
<dbReference type="PROSITE" id="PS01327">
    <property type="entry name" value="MSCL"/>
    <property type="match status" value="1"/>
</dbReference>
<reference evidence="13" key="1">
    <citation type="submission" date="2016-10" db="EMBL/GenBank/DDBJ databases">
        <authorList>
            <person name="Varghese N."/>
            <person name="Submissions S."/>
        </authorList>
    </citation>
    <scope>NUCLEOTIDE SEQUENCE [LARGE SCALE GENOMIC DNA]</scope>
    <source>
        <strain evidence="13">DSM 44234</strain>
    </source>
</reference>
<dbReference type="InterPro" id="IPR019823">
    <property type="entry name" value="Mechanosensitive_channel_CS"/>
</dbReference>
<dbReference type="InterPro" id="IPR036019">
    <property type="entry name" value="MscL_channel"/>
</dbReference>
<proteinExistence type="inferred from homology"/>
<dbReference type="InterPro" id="IPR037673">
    <property type="entry name" value="MSC/AndL"/>
</dbReference>
<dbReference type="OrthoDB" id="9810350at2"/>
<keyword evidence="6 10" id="KW-1133">Transmembrane helix</keyword>
<keyword evidence="8 10" id="KW-0472">Membrane</keyword>
<dbReference type="STRING" id="57704.SAMN04489793_1238"/>
<evidence type="ECO:0000256" key="4">
    <source>
        <dbReference type="ARBA" id="ARBA00022475"/>
    </source>
</evidence>
<evidence type="ECO:0000256" key="2">
    <source>
        <dbReference type="ARBA" id="ARBA00007254"/>
    </source>
</evidence>
<dbReference type="PRINTS" id="PR01264">
    <property type="entry name" value="MECHCHANNEL"/>
</dbReference>
<keyword evidence="9 10" id="KW-0407">Ion channel</keyword>
<gene>
    <name evidence="10" type="primary">mscL</name>
    <name evidence="12" type="ORF">SAMN04489793_1238</name>
</gene>
<evidence type="ECO:0000256" key="8">
    <source>
        <dbReference type="ARBA" id="ARBA00023136"/>
    </source>
</evidence>
<name>A0A1H4NQA3_TSUTY</name>
<evidence type="ECO:0000256" key="9">
    <source>
        <dbReference type="ARBA" id="ARBA00023303"/>
    </source>
</evidence>
<feature type="transmembrane region" description="Helical" evidence="10">
    <location>
        <begin position="75"/>
        <end position="98"/>
    </location>
</feature>
<dbReference type="PANTHER" id="PTHR30266">
    <property type="entry name" value="MECHANOSENSITIVE CHANNEL MSCL"/>
    <property type="match status" value="1"/>
</dbReference>
<evidence type="ECO:0000256" key="11">
    <source>
        <dbReference type="SAM" id="MobiDB-lite"/>
    </source>
</evidence>
<dbReference type="GO" id="GO:0008381">
    <property type="term" value="F:mechanosensitive monoatomic ion channel activity"/>
    <property type="evidence" value="ECO:0007669"/>
    <property type="project" value="UniProtKB-UniRule"/>
</dbReference>